<keyword evidence="1" id="KW-0812">Transmembrane</keyword>
<evidence type="ECO:0000313" key="3">
    <source>
        <dbReference type="EMBL" id="MCQ6963312.1"/>
    </source>
</evidence>
<name>A0AAE3HBU3_9EURY</name>
<feature type="transmembrane region" description="Helical" evidence="1">
    <location>
        <begin position="80"/>
        <end position="106"/>
    </location>
</feature>
<feature type="transmembrane region" description="Helical" evidence="1">
    <location>
        <begin position="265"/>
        <end position="285"/>
    </location>
</feature>
<dbReference type="Proteomes" id="UP001206983">
    <property type="component" value="Unassembled WGS sequence"/>
</dbReference>
<protein>
    <recommendedName>
        <fullName evidence="2">DUF7847 domain-containing protein</fullName>
    </recommendedName>
</protein>
<feature type="transmembrane region" description="Helical" evidence="1">
    <location>
        <begin position="232"/>
        <end position="253"/>
    </location>
</feature>
<evidence type="ECO:0000313" key="4">
    <source>
        <dbReference type="Proteomes" id="UP001206983"/>
    </source>
</evidence>
<feature type="transmembrane region" description="Helical" evidence="1">
    <location>
        <begin position="177"/>
        <end position="200"/>
    </location>
</feature>
<evidence type="ECO:0000259" key="2">
    <source>
        <dbReference type="Pfam" id="PF25231"/>
    </source>
</evidence>
<dbReference type="Pfam" id="PF25231">
    <property type="entry name" value="DUF7847"/>
    <property type="match status" value="1"/>
</dbReference>
<keyword evidence="1" id="KW-1133">Transmembrane helix</keyword>
<keyword evidence="1" id="KW-0472">Membrane</keyword>
<feature type="domain" description="DUF7847" evidence="2">
    <location>
        <begin position="70"/>
        <end position="267"/>
    </location>
</feature>
<accession>A0AAE3HBU3</accession>
<feature type="transmembrane region" description="Helical" evidence="1">
    <location>
        <begin position="20"/>
        <end position="50"/>
    </location>
</feature>
<proteinExistence type="predicted"/>
<reference evidence="3 4" key="1">
    <citation type="journal article" date="2011" name="Appl. Environ. Microbiol.">
        <title>Methanogenic archaea isolated from Taiwan's Chelungpu fault.</title>
        <authorList>
            <person name="Wu S.Y."/>
            <person name="Lai M.C."/>
        </authorList>
    </citation>
    <scope>NUCLEOTIDE SEQUENCE [LARGE SCALE GENOMIC DNA]</scope>
    <source>
        <strain evidence="3 4">St545Mb</strain>
    </source>
</reference>
<dbReference type="EMBL" id="JTEO01000005">
    <property type="protein sequence ID" value="MCQ6963312.1"/>
    <property type="molecule type" value="Genomic_DNA"/>
</dbReference>
<feature type="transmembrane region" description="Helical" evidence="1">
    <location>
        <begin position="135"/>
        <end position="157"/>
    </location>
</feature>
<sequence>MKEDITTIVHKGFSTWKRNLAICVPFILEILSTVFLVLVSLVLFAAFFILPAATAGSLDPEQLTPDEFMAITGSLLTGSFWSLLAFGIVFVLIYILIQSFFLAGAIGMSKEASERGDTSIRDMSEYGMKNLVNMFFTRILVLLISLAGIIFLIPGILSVGDLGVLIDNPQQAIAGTFMLFFGLIFWLFYLLVVSIALIFVQYALVLDGLDPISAIEKGVSVFLSNKSSTMGLWLFLMAIAVMSGLIGELAGYVEALSQIWSLTDFMLTLLVIQPLTIIWWTRLYLNRSGRKLYSLEDYILNQ</sequence>
<organism evidence="3 4">
    <name type="scientific">Methanolobus chelungpuianus</name>
    <dbReference type="NCBI Taxonomy" id="502115"/>
    <lineage>
        <taxon>Archaea</taxon>
        <taxon>Methanobacteriati</taxon>
        <taxon>Methanobacteriota</taxon>
        <taxon>Stenosarchaea group</taxon>
        <taxon>Methanomicrobia</taxon>
        <taxon>Methanosarcinales</taxon>
        <taxon>Methanosarcinaceae</taxon>
        <taxon>Methanolobus</taxon>
    </lineage>
</organism>
<evidence type="ECO:0000256" key="1">
    <source>
        <dbReference type="SAM" id="Phobius"/>
    </source>
</evidence>
<gene>
    <name evidence="3" type="ORF">PV02_09305</name>
</gene>
<dbReference type="RefSeq" id="WP_256623156.1">
    <property type="nucleotide sequence ID" value="NZ_JTEO01000005.1"/>
</dbReference>
<comment type="caution">
    <text evidence="3">The sequence shown here is derived from an EMBL/GenBank/DDBJ whole genome shotgun (WGS) entry which is preliminary data.</text>
</comment>
<keyword evidence="4" id="KW-1185">Reference proteome</keyword>
<dbReference type="InterPro" id="IPR057169">
    <property type="entry name" value="DUF7847"/>
</dbReference>
<dbReference type="AlphaFoldDB" id="A0AAE3HBU3"/>